<gene>
    <name evidence="1" type="ORF">ADICYQ_0167</name>
</gene>
<dbReference type="Proteomes" id="UP000014974">
    <property type="component" value="Unassembled WGS sequence"/>
</dbReference>
<reference evidence="1 2" key="1">
    <citation type="journal article" date="2013" name="Genome Announc.">
        <title>Draft Genome Sequence of Cyclobacterium qasimii Strain M12-11BT, Isolated from Arctic Marine Sediment.</title>
        <authorList>
            <person name="Shivaji S."/>
            <person name="Ara S."/>
            <person name="Singh A."/>
            <person name="Kumar Pinnaka A."/>
        </authorList>
    </citation>
    <scope>NUCLEOTIDE SEQUENCE [LARGE SCALE GENOMIC DNA]</scope>
    <source>
        <strain evidence="1 2">M12-11B</strain>
    </source>
</reference>
<name>S7VP35_9BACT</name>
<evidence type="ECO:0000313" key="2">
    <source>
        <dbReference type="Proteomes" id="UP000014974"/>
    </source>
</evidence>
<dbReference type="AlphaFoldDB" id="S7VP35"/>
<proteinExistence type="predicted"/>
<organism evidence="1 2">
    <name type="scientific">Cyclobacterium qasimii M12-11B</name>
    <dbReference type="NCBI Taxonomy" id="641524"/>
    <lineage>
        <taxon>Bacteria</taxon>
        <taxon>Pseudomonadati</taxon>
        <taxon>Bacteroidota</taxon>
        <taxon>Cytophagia</taxon>
        <taxon>Cytophagales</taxon>
        <taxon>Cyclobacteriaceae</taxon>
        <taxon>Cyclobacterium</taxon>
    </lineage>
</organism>
<protein>
    <submittedName>
        <fullName evidence="1">Uncharacterized protein</fullName>
    </submittedName>
</protein>
<evidence type="ECO:0000313" key="1">
    <source>
        <dbReference type="EMBL" id="EPR71696.1"/>
    </source>
</evidence>
<dbReference type="EMBL" id="ATNM01000004">
    <property type="protein sequence ID" value="EPR71696.1"/>
    <property type="molecule type" value="Genomic_DNA"/>
</dbReference>
<accession>S7VP35</accession>
<comment type="caution">
    <text evidence="1">The sequence shown here is derived from an EMBL/GenBank/DDBJ whole genome shotgun (WGS) entry which is preliminary data.</text>
</comment>
<sequence length="54" mass="6471">MDAFSPPCNLMNFSKITADFRSFTIRMGIKVYFKIDKEELRYLSQVIFGFRIFH</sequence>